<dbReference type="PANTHER" id="PTHR42834">
    <property type="entry name" value="ENDONUCLEASE/EXONUCLEASE/PHOSPHATASE FAMILY PROTEIN (AFU_ORTHOLOGUE AFUA_3G09210)"/>
    <property type="match status" value="1"/>
</dbReference>
<dbReference type="InterPro" id="IPR005135">
    <property type="entry name" value="Endo/exonuclease/phosphatase"/>
</dbReference>
<keyword evidence="3" id="KW-1185">Reference proteome</keyword>
<dbReference type="SUPFAM" id="SSF56219">
    <property type="entry name" value="DNase I-like"/>
    <property type="match status" value="1"/>
</dbReference>
<keyword evidence="2" id="KW-0540">Nuclease</keyword>
<dbReference type="Gene3D" id="3.60.10.10">
    <property type="entry name" value="Endonuclease/exonuclease/phosphatase"/>
    <property type="match status" value="1"/>
</dbReference>
<dbReference type="PANTHER" id="PTHR42834:SF1">
    <property type="entry name" value="ENDONUCLEASE_EXONUCLEASE_PHOSPHATASE FAMILY PROTEIN (AFU_ORTHOLOGUE AFUA_3G09210)"/>
    <property type="match status" value="1"/>
</dbReference>
<dbReference type="OrthoDB" id="833328at2"/>
<dbReference type="RefSeq" id="WP_132542205.1">
    <property type="nucleotide sequence ID" value="NZ_SLWW01000003.1"/>
</dbReference>
<keyword evidence="2" id="KW-0378">Hydrolase</keyword>
<feature type="domain" description="Endonuclease/exonuclease/phosphatase" evidence="1">
    <location>
        <begin position="8"/>
        <end position="249"/>
    </location>
</feature>
<organism evidence="2 3">
    <name type="scientific">Rhodovulum euryhalinum</name>
    <dbReference type="NCBI Taxonomy" id="35805"/>
    <lineage>
        <taxon>Bacteria</taxon>
        <taxon>Pseudomonadati</taxon>
        <taxon>Pseudomonadota</taxon>
        <taxon>Alphaproteobacteria</taxon>
        <taxon>Rhodobacterales</taxon>
        <taxon>Paracoccaceae</taxon>
        <taxon>Rhodovulum</taxon>
    </lineage>
</organism>
<reference evidence="2 3" key="1">
    <citation type="submission" date="2019-03" db="EMBL/GenBank/DDBJ databases">
        <title>Genomic Encyclopedia of Type Strains, Phase IV (KMG-IV): sequencing the most valuable type-strain genomes for metagenomic binning, comparative biology and taxonomic classification.</title>
        <authorList>
            <person name="Goeker M."/>
        </authorList>
    </citation>
    <scope>NUCLEOTIDE SEQUENCE [LARGE SCALE GENOMIC DNA]</scope>
    <source>
        <strain evidence="2 3">DSM 4868</strain>
    </source>
</reference>
<gene>
    <name evidence="2" type="ORF">EV655_10332</name>
</gene>
<comment type="caution">
    <text evidence="2">The sequence shown here is derived from an EMBL/GenBank/DDBJ whole genome shotgun (WGS) entry which is preliminary data.</text>
</comment>
<dbReference type="Pfam" id="PF03372">
    <property type="entry name" value="Exo_endo_phos"/>
    <property type="match status" value="1"/>
</dbReference>
<dbReference type="Proteomes" id="UP000295142">
    <property type="component" value="Unassembled WGS sequence"/>
</dbReference>
<dbReference type="AlphaFoldDB" id="A0A4R2L1B7"/>
<dbReference type="GO" id="GO:0004527">
    <property type="term" value="F:exonuclease activity"/>
    <property type="evidence" value="ECO:0007669"/>
    <property type="project" value="UniProtKB-KW"/>
</dbReference>
<protein>
    <submittedName>
        <fullName evidence="2">Endonuclease/exonuclease/phosphatase family metal-dependent hydrolase</fullName>
    </submittedName>
</protein>
<dbReference type="EMBL" id="SLWW01000003">
    <property type="protein sequence ID" value="TCO72805.1"/>
    <property type="molecule type" value="Genomic_DNA"/>
</dbReference>
<dbReference type="InterPro" id="IPR036691">
    <property type="entry name" value="Endo/exonu/phosph_ase_sf"/>
</dbReference>
<evidence type="ECO:0000313" key="2">
    <source>
        <dbReference type="EMBL" id="TCO72805.1"/>
    </source>
</evidence>
<accession>A0A4R2L1B7</accession>
<keyword evidence="2" id="KW-0255">Endonuclease</keyword>
<evidence type="ECO:0000313" key="3">
    <source>
        <dbReference type="Proteomes" id="UP000295142"/>
    </source>
</evidence>
<evidence type="ECO:0000259" key="1">
    <source>
        <dbReference type="Pfam" id="PF03372"/>
    </source>
</evidence>
<name>A0A4R2L1B7_9RHOB</name>
<sequence length="372" mass="41344">MTSFRIATFNAQNLIGPDQEYQRFEQYSPEDYAAKRDWMAGQLNRMKPDIVGFQEIIDPEPLREVIAGADALAPGRPPYAGADLAFAPNFADSGPGERRPGLAVLSRLGFEGDPQSIQLLDPPLDIPFHHLGGGDAGHYQLTRLTRPILKVRVPVGGHVLTVFNVHLKSRMGEFVRPKGARFSPEIDLLQYDAAGRALGLLRASLRRMAEAWVLRKLVVDELEAGNPVAVLGDLNATPQSATQQIIAGEAPFPDHTWLRRHDARSADDTYTRSEDATIREAVERVRLHSAERLFIRKSLRDLAYTNAFGGVFESFDAILFSRHFHPDWPGRIGEMTHFGVYNDHITDGTHPEAPGNVRASDHGQIMAHVRLV</sequence>
<keyword evidence="2" id="KW-0269">Exonuclease</keyword>
<dbReference type="GO" id="GO:0004519">
    <property type="term" value="F:endonuclease activity"/>
    <property type="evidence" value="ECO:0007669"/>
    <property type="project" value="UniProtKB-KW"/>
</dbReference>
<proteinExistence type="predicted"/>